<evidence type="ECO:0000313" key="2">
    <source>
        <dbReference type="RefSeq" id="XP_010962834.2"/>
    </source>
</evidence>
<sequence>MGIFQFGGEEENRSLEVTEEEGPPARGAPGPAAPHWVLGAPLPLSPPPFSPPARLSPASPRAGPAARSFAVLFPSLLPAPRLPAPTPGSQRPARLRGPRRPRQARPRRSAGGQCVARCPPGAGAGSRARSEPDRPPPPARIVFFRERGTDLSCRQPEGLSRRHAAAPAGPAGPGRLLGTGPVSGLVRATLGLLSGTHHPAGGNVGDGGDLRQSVREHRGRLRRGHRPVPLPRARCLLLLLHRWQGSAQEPVGDAGAQSRRGAGAGLRRAAAPRHATRRQPERHAAARLRRHGVAAAARRPAVRAGRAGRHLQRLPGVRRRRRACARAARAPRAAFGLLGSAHAQPGGLGRGPGAAAPAARLRHGARQHRRRLRRGCRRVPLSPARRLFLLLHTGQAAAQDAVGEADEEPRRGAGHDLRRRRVAAPRDAEPERDAGAAARRRRLAAQPRPRRLRRLQQPRQVHHLLRLPGVPRRHLPRPARPARPRAPGALSPEPERSPGRSGGVHAEAGPRPERPAGASMRAPQRGCSANKVGLRRRLFAWVLRYVLTTALCVSGGGRRAEDRVWSGPGRTRGWEFD</sequence>
<organism evidence="1 2">
    <name type="scientific">Camelus bactrianus</name>
    <name type="common">Bactrian camel</name>
    <dbReference type="NCBI Taxonomy" id="9837"/>
    <lineage>
        <taxon>Eukaryota</taxon>
        <taxon>Metazoa</taxon>
        <taxon>Chordata</taxon>
        <taxon>Craniata</taxon>
        <taxon>Vertebrata</taxon>
        <taxon>Euteleostomi</taxon>
        <taxon>Mammalia</taxon>
        <taxon>Eutheria</taxon>
        <taxon>Laurasiatheria</taxon>
        <taxon>Artiodactyla</taxon>
        <taxon>Tylopoda</taxon>
        <taxon>Camelidae</taxon>
        <taxon>Camelus</taxon>
    </lineage>
</organism>
<proteinExistence type="predicted"/>
<keyword evidence="2" id="KW-0648">Protein biosynthesis</keyword>
<dbReference type="KEGG" id="cbai:105076437"/>
<accession>A0A9W3F2N1</accession>
<protein>
    <submittedName>
        <fullName evidence="2">Translation initiation factor IF-2</fullName>
    </submittedName>
</protein>
<keyword evidence="1" id="KW-1185">Reference proteome</keyword>
<reference evidence="2" key="1">
    <citation type="submission" date="2025-08" db="UniProtKB">
        <authorList>
            <consortium name="RefSeq"/>
        </authorList>
    </citation>
    <scope>IDENTIFICATION</scope>
</reference>
<dbReference type="GO" id="GO:0003743">
    <property type="term" value="F:translation initiation factor activity"/>
    <property type="evidence" value="ECO:0007669"/>
    <property type="project" value="UniProtKB-KW"/>
</dbReference>
<gene>
    <name evidence="2" type="primary">LOC105076437</name>
</gene>
<dbReference type="AlphaFoldDB" id="A0A9W3F2N1"/>
<dbReference type="Proteomes" id="UP001732780">
    <property type="component" value="Chromosome 10"/>
</dbReference>
<name>A0A9W3F2N1_CAMBA</name>
<dbReference type="CTD" id="114900"/>
<keyword evidence="2" id="KW-0396">Initiation factor</keyword>
<dbReference type="RefSeq" id="XP_010962834.2">
    <property type="nucleotide sequence ID" value="XM_010964532.2"/>
</dbReference>
<evidence type="ECO:0000313" key="1">
    <source>
        <dbReference type="Proteomes" id="UP001732780"/>
    </source>
</evidence>